<evidence type="ECO:0000256" key="2">
    <source>
        <dbReference type="ARBA" id="ARBA00023125"/>
    </source>
</evidence>
<evidence type="ECO:0000256" key="4">
    <source>
        <dbReference type="SAM" id="MobiDB-lite"/>
    </source>
</evidence>
<proteinExistence type="predicted"/>
<dbReference type="Gene3D" id="3.40.50.1360">
    <property type="match status" value="1"/>
</dbReference>
<gene>
    <name evidence="6" type="ORF">G0P99_20015</name>
</gene>
<dbReference type="GO" id="GO:0003677">
    <property type="term" value="F:DNA binding"/>
    <property type="evidence" value="ECO:0007669"/>
    <property type="project" value="UniProtKB-KW"/>
</dbReference>
<dbReference type="GO" id="GO:0003700">
    <property type="term" value="F:DNA-binding transcription factor activity"/>
    <property type="evidence" value="ECO:0007669"/>
    <property type="project" value="InterPro"/>
</dbReference>
<dbReference type="Pfam" id="PF00455">
    <property type="entry name" value="DeoRC"/>
    <property type="match status" value="1"/>
</dbReference>
<dbReference type="SUPFAM" id="SSF100950">
    <property type="entry name" value="NagB/RpiA/CoA transferase-like"/>
    <property type="match status" value="1"/>
</dbReference>
<dbReference type="SUPFAM" id="SSF46785">
    <property type="entry name" value="Winged helix' DNA-binding domain"/>
    <property type="match status" value="1"/>
</dbReference>
<dbReference type="InterPro" id="IPR014036">
    <property type="entry name" value="DeoR-like_C"/>
</dbReference>
<dbReference type="PROSITE" id="PS51000">
    <property type="entry name" value="HTH_DEOR_2"/>
    <property type="match status" value="1"/>
</dbReference>
<dbReference type="InterPro" id="IPR037171">
    <property type="entry name" value="NagB/RpiA_transferase-like"/>
</dbReference>
<evidence type="ECO:0000313" key="6">
    <source>
        <dbReference type="EMBL" id="NDW47239.1"/>
    </source>
</evidence>
<dbReference type="Pfam" id="PF08220">
    <property type="entry name" value="HTH_DeoR"/>
    <property type="match status" value="1"/>
</dbReference>
<dbReference type="SMART" id="SM00420">
    <property type="entry name" value="HTH_DEOR"/>
    <property type="match status" value="1"/>
</dbReference>
<dbReference type="PANTHER" id="PTHR30363">
    <property type="entry name" value="HTH-TYPE TRANSCRIPTIONAL REGULATOR SRLR-RELATED"/>
    <property type="match status" value="1"/>
</dbReference>
<dbReference type="AlphaFoldDB" id="A0A6B2NXU9"/>
<feature type="domain" description="HTH deoR-type" evidence="5">
    <location>
        <begin position="3"/>
        <end position="58"/>
    </location>
</feature>
<dbReference type="InterPro" id="IPR050313">
    <property type="entry name" value="Carb_Metab_HTH_regulators"/>
</dbReference>
<dbReference type="RefSeq" id="WP_164132239.1">
    <property type="nucleotide sequence ID" value="NZ_JAAGOX010000053.1"/>
</dbReference>
<feature type="region of interest" description="Disordered" evidence="4">
    <location>
        <begin position="55"/>
        <end position="77"/>
    </location>
</feature>
<dbReference type="InterPro" id="IPR018356">
    <property type="entry name" value="Tscrpt_reg_HTH_DeoR_CS"/>
</dbReference>
<dbReference type="InterPro" id="IPR036388">
    <property type="entry name" value="WH-like_DNA-bd_sf"/>
</dbReference>
<sequence length="251" mass="27005">MLAPERHAIILEEVSRQPAVSIRSLTERLGVSRETVRKDIERLAQENKLHQVRGGATGIRTHEPPMADRSQTNPEGKGRIGAYVTKTIPDGASVIVDSGSTTLAAAKALAAEKKDLLIFTNDLTIASVLAPAAAEVTLLGGRLDFSENATMGLDTLEHLARYNAEYALIGVGGMSARSLFTYFSLEGANLRHMMAERAQHPLILADSSKFNVVGQIAMKPLSVAATLVVDRELPKDIFEALQAQPVEVARA</sequence>
<dbReference type="InterPro" id="IPR036390">
    <property type="entry name" value="WH_DNA-bd_sf"/>
</dbReference>
<keyword evidence="1" id="KW-0805">Transcription regulation</keyword>
<evidence type="ECO:0000256" key="3">
    <source>
        <dbReference type="ARBA" id="ARBA00023163"/>
    </source>
</evidence>
<accession>A0A6B2NXU9</accession>
<reference evidence="6" key="1">
    <citation type="submission" date="2020-02" db="EMBL/GenBank/DDBJ databases">
        <title>Delineation of the pyrene-degrading pathway in Roseobacter clade bacteria by genomic analysis.</title>
        <authorList>
            <person name="Zhou H."/>
            <person name="Wang H."/>
        </authorList>
    </citation>
    <scope>NUCLEOTIDE SEQUENCE</scope>
    <source>
        <strain evidence="6">PrR005</strain>
    </source>
</reference>
<dbReference type="SMART" id="SM01134">
    <property type="entry name" value="DeoRC"/>
    <property type="match status" value="1"/>
</dbReference>
<dbReference type="PRINTS" id="PR00037">
    <property type="entry name" value="HTHLACR"/>
</dbReference>
<protein>
    <submittedName>
        <fullName evidence="6">DeoR/GlpR transcriptional regulator</fullName>
    </submittedName>
</protein>
<evidence type="ECO:0000259" key="5">
    <source>
        <dbReference type="PROSITE" id="PS51000"/>
    </source>
</evidence>
<dbReference type="Gene3D" id="1.10.10.10">
    <property type="entry name" value="Winged helix-like DNA-binding domain superfamily/Winged helix DNA-binding domain"/>
    <property type="match status" value="1"/>
</dbReference>
<keyword evidence="3" id="KW-0804">Transcription</keyword>
<dbReference type="PANTHER" id="PTHR30363:SF44">
    <property type="entry name" value="AGA OPERON TRANSCRIPTIONAL REPRESSOR-RELATED"/>
    <property type="match status" value="1"/>
</dbReference>
<comment type="caution">
    <text evidence="6">The sequence shown here is derived from an EMBL/GenBank/DDBJ whole genome shotgun (WGS) entry which is preliminary data.</text>
</comment>
<dbReference type="EMBL" id="JAAGOX010000053">
    <property type="protein sequence ID" value="NDW47239.1"/>
    <property type="molecule type" value="Genomic_DNA"/>
</dbReference>
<dbReference type="PROSITE" id="PS00894">
    <property type="entry name" value="HTH_DEOR_1"/>
    <property type="match status" value="1"/>
</dbReference>
<dbReference type="InterPro" id="IPR001034">
    <property type="entry name" value="DeoR_HTH"/>
</dbReference>
<organism evidence="6">
    <name type="scientific">Ruegeria sp. PrR005</name>
    <dbReference type="NCBI Taxonomy" id="2706882"/>
    <lineage>
        <taxon>Bacteria</taxon>
        <taxon>Pseudomonadati</taxon>
        <taxon>Pseudomonadota</taxon>
        <taxon>Alphaproteobacteria</taxon>
        <taxon>Rhodobacterales</taxon>
        <taxon>Roseobacteraceae</taxon>
        <taxon>Ruegeria</taxon>
    </lineage>
</organism>
<evidence type="ECO:0000256" key="1">
    <source>
        <dbReference type="ARBA" id="ARBA00023015"/>
    </source>
</evidence>
<name>A0A6B2NXU9_9RHOB</name>
<keyword evidence="2" id="KW-0238">DNA-binding</keyword>